<dbReference type="CDD" id="cd06261">
    <property type="entry name" value="TM_PBP2"/>
    <property type="match status" value="1"/>
</dbReference>
<keyword evidence="10" id="KW-1185">Reference proteome</keyword>
<dbReference type="PROSITE" id="PS50928">
    <property type="entry name" value="ABC_TM1"/>
    <property type="match status" value="1"/>
</dbReference>
<keyword evidence="2 7" id="KW-0813">Transport</keyword>
<feature type="transmembrane region" description="Helical" evidence="7">
    <location>
        <begin position="103"/>
        <end position="125"/>
    </location>
</feature>
<dbReference type="EMBL" id="JBHSEP010000020">
    <property type="protein sequence ID" value="MFC4600877.1"/>
    <property type="molecule type" value="Genomic_DNA"/>
</dbReference>
<feature type="transmembrane region" description="Helical" evidence="7">
    <location>
        <begin position="208"/>
        <end position="229"/>
    </location>
</feature>
<comment type="subcellular location">
    <subcellularLocation>
        <location evidence="1 7">Cell membrane</location>
        <topology evidence="1 7">Multi-pass membrane protein</topology>
    </subcellularLocation>
</comment>
<evidence type="ECO:0000256" key="4">
    <source>
        <dbReference type="ARBA" id="ARBA00022692"/>
    </source>
</evidence>
<dbReference type="InterPro" id="IPR035906">
    <property type="entry name" value="MetI-like_sf"/>
</dbReference>
<proteinExistence type="inferred from homology"/>
<keyword evidence="3" id="KW-1003">Cell membrane</keyword>
<dbReference type="PANTHER" id="PTHR43744:SF3">
    <property type="entry name" value="LACTOSE TRANSPORT SYSTEM PERMEASE PROTEIN LACG"/>
    <property type="match status" value="1"/>
</dbReference>
<accession>A0ABV9FJE8</accession>
<dbReference type="SUPFAM" id="SSF161098">
    <property type="entry name" value="MetI-like"/>
    <property type="match status" value="1"/>
</dbReference>
<reference evidence="10" key="1">
    <citation type="journal article" date="2019" name="Int. J. Syst. Evol. Microbiol.">
        <title>The Global Catalogue of Microorganisms (GCM) 10K type strain sequencing project: providing services to taxonomists for standard genome sequencing and annotation.</title>
        <authorList>
            <consortium name="The Broad Institute Genomics Platform"/>
            <consortium name="The Broad Institute Genome Sequencing Center for Infectious Disease"/>
            <person name="Wu L."/>
            <person name="Ma J."/>
        </authorList>
    </citation>
    <scope>NUCLEOTIDE SEQUENCE [LARGE SCALE GENOMIC DNA]</scope>
    <source>
        <strain evidence="10">CCUG 49571</strain>
    </source>
</reference>
<dbReference type="PANTHER" id="PTHR43744">
    <property type="entry name" value="ABC TRANSPORTER PERMEASE PROTEIN MG189-RELATED-RELATED"/>
    <property type="match status" value="1"/>
</dbReference>
<dbReference type="InterPro" id="IPR000515">
    <property type="entry name" value="MetI-like"/>
</dbReference>
<evidence type="ECO:0000256" key="3">
    <source>
        <dbReference type="ARBA" id="ARBA00022475"/>
    </source>
</evidence>
<dbReference type="Pfam" id="PF00528">
    <property type="entry name" value="BPD_transp_1"/>
    <property type="match status" value="1"/>
</dbReference>
<feature type="transmembrane region" description="Helical" evidence="7">
    <location>
        <begin position="7"/>
        <end position="28"/>
    </location>
</feature>
<evidence type="ECO:0000259" key="8">
    <source>
        <dbReference type="PROSITE" id="PS50928"/>
    </source>
</evidence>
<name>A0ABV9FJE8_9BACL</name>
<feature type="transmembrane region" description="Helical" evidence="7">
    <location>
        <begin position="236"/>
        <end position="257"/>
    </location>
</feature>
<keyword evidence="4 7" id="KW-0812">Transmembrane</keyword>
<feature type="transmembrane region" description="Helical" evidence="7">
    <location>
        <begin position="178"/>
        <end position="202"/>
    </location>
</feature>
<protein>
    <submittedName>
        <fullName evidence="9">Carbohydrate ABC transporter permease</fullName>
    </submittedName>
</protein>
<keyword evidence="5 7" id="KW-1133">Transmembrane helix</keyword>
<feature type="domain" description="ABC transmembrane type-1" evidence="8">
    <location>
        <begin position="68"/>
        <end position="257"/>
    </location>
</feature>
<evidence type="ECO:0000256" key="1">
    <source>
        <dbReference type="ARBA" id="ARBA00004651"/>
    </source>
</evidence>
<dbReference type="Proteomes" id="UP001596028">
    <property type="component" value="Unassembled WGS sequence"/>
</dbReference>
<feature type="transmembrane region" description="Helical" evidence="7">
    <location>
        <begin position="131"/>
        <end position="154"/>
    </location>
</feature>
<dbReference type="Gene3D" id="1.10.3720.10">
    <property type="entry name" value="MetI-like"/>
    <property type="match status" value="1"/>
</dbReference>
<keyword evidence="6 7" id="KW-0472">Membrane</keyword>
<evidence type="ECO:0000256" key="2">
    <source>
        <dbReference type="ARBA" id="ARBA00022448"/>
    </source>
</evidence>
<evidence type="ECO:0000256" key="6">
    <source>
        <dbReference type="ARBA" id="ARBA00023136"/>
    </source>
</evidence>
<evidence type="ECO:0000313" key="10">
    <source>
        <dbReference type="Proteomes" id="UP001596028"/>
    </source>
</evidence>
<sequence>MRRGAQAAWELVSLVCIAIVGIPLYFVIVNAFKTKAEAAEMSLALPGQWNIADNLRDVFAAARIPQAFWNTFVITAIGVVLIVVLCSVSAFVIQRRDTRLTRLVQQILVVGLILPTMIITTYYVVDFFELVRTYAGVILLFIAGNYAFFTYLYVSFMHGIPRDLDEAAIIDGVGKLRLFFVVLFPLLLPVNASVLILASMNIWNDFTIPFYFLNTADRYTLSLLIYFFFGQKAADWNLVFMTILIVSLPVVLLYLFLQRYIVAGMTAGSVKS</sequence>
<gene>
    <name evidence="9" type="ORF">ACFO3S_21715</name>
</gene>
<evidence type="ECO:0000256" key="7">
    <source>
        <dbReference type="RuleBase" id="RU363032"/>
    </source>
</evidence>
<evidence type="ECO:0000313" key="9">
    <source>
        <dbReference type="EMBL" id="MFC4600877.1"/>
    </source>
</evidence>
<evidence type="ECO:0000256" key="5">
    <source>
        <dbReference type="ARBA" id="ARBA00022989"/>
    </source>
</evidence>
<organism evidence="9 10">
    <name type="scientific">Cohnella hongkongensis</name>
    <dbReference type="NCBI Taxonomy" id="178337"/>
    <lineage>
        <taxon>Bacteria</taxon>
        <taxon>Bacillati</taxon>
        <taxon>Bacillota</taxon>
        <taxon>Bacilli</taxon>
        <taxon>Bacillales</taxon>
        <taxon>Paenibacillaceae</taxon>
        <taxon>Cohnella</taxon>
    </lineage>
</organism>
<comment type="similarity">
    <text evidence="7">Belongs to the binding-protein-dependent transport system permease family.</text>
</comment>
<feature type="transmembrane region" description="Helical" evidence="7">
    <location>
        <begin position="67"/>
        <end position="91"/>
    </location>
</feature>
<comment type="caution">
    <text evidence="9">The sequence shown here is derived from an EMBL/GenBank/DDBJ whole genome shotgun (WGS) entry which is preliminary data.</text>
</comment>
<dbReference type="RefSeq" id="WP_378100367.1">
    <property type="nucleotide sequence ID" value="NZ_JBHSEP010000020.1"/>
</dbReference>